<comment type="similarity">
    <text evidence="1">Belongs to the class I-like SAM-binding methyltransferase superfamily. EEF2KMT family.</text>
</comment>
<organism evidence="4 7">
    <name type="scientific">Bombus terrestris</name>
    <name type="common">Buff-tailed bumblebee</name>
    <name type="synonym">Apis terrestris</name>
    <dbReference type="NCBI Taxonomy" id="30195"/>
    <lineage>
        <taxon>Eukaryota</taxon>
        <taxon>Metazoa</taxon>
        <taxon>Ecdysozoa</taxon>
        <taxon>Arthropoda</taxon>
        <taxon>Hexapoda</taxon>
        <taxon>Insecta</taxon>
        <taxon>Pterygota</taxon>
        <taxon>Neoptera</taxon>
        <taxon>Endopterygota</taxon>
        <taxon>Hymenoptera</taxon>
        <taxon>Apocrita</taxon>
        <taxon>Aculeata</taxon>
        <taxon>Apoidea</taxon>
        <taxon>Anthophila</taxon>
        <taxon>Apidae</taxon>
        <taxon>Bombus</taxon>
        <taxon>Bombus</taxon>
    </lineage>
</organism>
<feature type="domain" description="FAM86 N-terminal" evidence="3">
    <location>
        <begin position="17"/>
        <end position="97"/>
    </location>
</feature>
<dbReference type="Proteomes" id="UP000835206">
    <property type="component" value="Chromosome 16"/>
</dbReference>
<evidence type="ECO:0000313" key="7">
    <source>
        <dbReference type="RefSeq" id="XP_048269377.1"/>
    </source>
</evidence>
<keyword evidence="2" id="KW-0808">Transferase</keyword>
<dbReference type="AlphaFoldDB" id="A0A9C6SVC9"/>
<dbReference type="PANTHER" id="PTHR14614:SF130">
    <property type="entry name" value="PROTEIN-LYSINE N-METHYLTRANSFERASE EEF2KMT"/>
    <property type="match status" value="1"/>
</dbReference>
<keyword evidence="4" id="KW-1185">Reference proteome</keyword>
<dbReference type="RefSeq" id="XP_048269377.1">
    <property type="nucleotide sequence ID" value="XM_048413420.1"/>
</dbReference>
<evidence type="ECO:0000256" key="1">
    <source>
        <dbReference type="ARBA" id="ARBA00005511"/>
    </source>
</evidence>
<dbReference type="GO" id="GO:0032991">
    <property type="term" value="C:protein-containing complex"/>
    <property type="evidence" value="ECO:0007669"/>
    <property type="project" value="TreeGrafter"/>
</dbReference>
<evidence type="ECO:0000256" key="2">
    <source>
        <dbReference type="ARBA" id="ARBA00022679"/>
    </source>
</evidence>
<dbReference type="Pfam" id="PF10294">
    <property type="entry name" value="Methyltransf_16"/>
    <property type="match status" value="1"/>
</dbReference>
<evidence type="ECO:0000313" key="6">
    <source>
        <dbReference type="RefSeq" id="XP_048269376.1"/>
    </source>
</evidence>
<protein>
    <submittedName>
        <fullName evidence="5 6">Protein-lysine N-methyltransferase EEF2KMT</fullName>
    </submittedName>
</protein>
<evidence type="ECO:0000259" key="3">
    <source>
        <dbReference type="Pfam" id="PF14904"/>
    </source>
</evidence>
<reference evidence="5 6" key="1">
    <citation type="submission" date="2025-04" db="UniProtKB">
        <authorList>
            <consortium name="RefSeq"/>
        </authorList>
    </citation>
    <scope>IDENTIFICATION</scope>
</reference>
<evidence type="ECO:0000313" key="5">
    <source>
        <dbReference type="RefSeq" id="XP_003401784.1"/>
    </source>
</evidence>
<dbReference type="KEGG" id="bter:100651104"/>
<dbReference type="PANTHER" id="PTHR14614">
    <property type="entry name" value="HEPATOCELLULAR CARCINOMA-ASSOCIATED ANTIGEN"/>
    <property type="match status" value="1"/>
</dbReference>
<dbReference type="Pfam" id="PF14904">
    <property type="entry name" value="FAM86"/>
    <property type="match status" value="1"/>
</dbReference>
<accession>A0A9C6SVC9</accession>
<dbReference type="InterPro" id="IPR029426">
    <property type="entry name" value="FAM86_N"/>
</dbReference>
<evidence type="ECO:0000313" key="4">
    <source>
        <dbReference type="Proteomes" id="UP000835206"/>
    </source>
</evidence>
<gene>
    <name evidence="5 6 7" type="primary">LOC100651104</name>
</gene>
<dbReference type="InterPro" id="IPR029063">
    <property type="entry name" value="SAM-dependent_MTases_sf"/>
</dbReference>
<sequence length="338" mass="39334">MDNKMNCNSFNADNLIKHFLYCTPINTIDILISEENINYLVNSKKQQEILERTVNSDLIKKYPIKQSYQRAFLKWLMKKIEDEGGEIYDGIYTTYCNLISSTIEESIHYRHFLMEDNCISIKESTNIISDGTTGLYSWQGAIELSKWCLRNKQKFFGKVILELGCGVGLTGLSIIKTCFPKQYIFTDCHKIVLEMVSENIKLNLLCNGKKIEPELKHDRLKLQLSYNHTDVKIKELRWEDINKYVNEQWIIPDIVIGADILYDVNSFPELISGLKEFLSFPNRCAIIAATIRNENTVLQFLYQLAHYDLSFEEYNIPQQTVHQKLASTPVKILKIFQK</sequence>
<dbReference type="RefSeq" id="XP_048269376.1">
    <property type="nucleotide sequence ID" value="XM_048413419.1"/>
</dbReference>
<dbReference type="GeneID" id="100651104"/>
<dbReference type="RefSeq" id="XP_003401784.1">
    <property type="nucleotide sequence ID" value="XM_003401736.4"/>
</dbReference>
<dbReference type="SUPFAM" id="SSF53335">
    <property type="entry name" value="S-adenosyl-L-methionine-dependent methyltransferases"/>
    <property type="match status" value="1"/>
</dbReference>
<name>A0A9C6SVC9_BOMTE</name>
<proteinExistence type="inferred from homology"/>
<dbReference type="OrthoDB" id="194386at2759"/>
<dbReference type="InterPro" id="IPR019410">
    <property type="entry name" value="Methyltransf_16"/>
</dbReference>
<dbReference type="GO" id="GO:0016740">
    <property type="term" value="F:transferase activity"/>
    <property type="evidence" value="ECO:0007669"/>
    <property type="project" value="UniProtKB-KW"/>
</dbReference>
<dbReference type="Gene3D" id="3.40.50.150">
    <property type="entry name" value="Vaccinia Virus protein VP39"/>
    <property type="match status" value="1"/>
</dbReference>